<dbReference type="AlphaFoldDB" id="A0AA37SBB5"/>
<feature type="domain" description="DSBA-like thioredoxin" evidence="1">
    <location>
        <begin position="243"/>
        <end position="421"/>
    </location>
</feature>
<dbReference type="GO" id="GO:0016491">
    <property type="term" value="F:oxidoreductase activity"/>
    <property type="evidence" value="ECO:0007669"/>
    <property type="project" value="InterPro"/>
</dbReference>
<dbReference type="Gene3D" id="3.40.30.10">
    <property type="entry name" value="Glutaredoxin"/>
    <property type="match status" value="2"/>
</dbReference>
<dbReference type="Proteomes" id="UP001161389">
    <property type="component" value="Unassembled WGS sequence"/>
</dbReference>
<dbReference type="Pfam" id="PF01323">
    <property type="entry name" value="DSBA"/>
    <property type="match status" value="1"/>
</dbReference>
<dbReference type="GO" id="GO:0016853">
    <property type="term" value="F:isomerase activity"/>
    <property type="evidence" value="ECO:0007669"/>
    <property type="project" value="UniProtKB-KW"/>
</dbReference>
<keyword evidence="3" id="KW-1185">Reference proteome</keyword>
<dbReference type="SUPFAM" id="SSF52833">
    <property type="entry name" value="Thioredoxin-like"/>
    <property type="match status" value="2"/>
</dbReference>
<reference evidence="2" key="1">
    <citation type="journal article" date="2014" name="Int. J. Syst. Evol. Microbiol.">
        <title>Complete genome sequence of Corynebacterium casei LMG S-19264T (=DSM 44701T), isolated from a smear-ripened cheese.</title>
        <authorList>
            <consortium name="US DOE Joint Genome Institute (JGI-PGF)"/>
            <person name="Walter F."/>
            <person name="Albersmeier A."/>
            <person name="Kalinowski J."/>
            <person name="Ruckert C."/>
        </authorList>
    </citation>
    <scope>NUCLEOTIDE SEQUENCE</scope>
    <source>
        <strain evidence="2">NBRC 110071</strain>
    </source>
</reference>
<protein>
    <submittedName>
        <fullName evidence="2">2-hydroxychromene-2-carboxylate isomerase</fullName>
    </submittedName>
</protein>
<evidence type="ECO:0000259" key="1">
    <source>
        <dbReference type="Pfam" id="PF01323"/>
    </source>
</evidence>
<comment type="caution">
    <text evidence="2">The sequence shown here is derived from an EMBL/GenBank/DDBJ whole genome shotgun (WGS) entry which is preliminary data.</text>
</comment>
<dbReference type="EMBL" id="BSNM01000014">
    <property type="protein sequence ID" value="GLQ31880.1"/>
    <property type="molecule type" value="Genomic_DNA"/>
</dbReference>
<proteinExistence type="predicted"/>
<dbReference type="PANTHER" id="PTHR42943:SF2">
    <property type="entry name" value="GLUTATHIONE S-TRANSFERASE KAPPA 1"/>
    <property type="match status" value="1"/>
</dbReference>
<evidence type="ECO:0000313" key="3">
    <source>
        <dbReference type="Proteomes" id="UP001161389"/>
    </source>
</evidence>
<evidence type="ECO:0000313" key="2">
    <source>
        <dbReference type="EMBL" id="GLQ31880.1"/>
    </source>
</evidence>
<gene>
    <name evidence="2" type="ORF">GCM10007876_23590</name>
</gene>
<dbReference type="InterPro" id="IPR051924">
    <property type="entry name" value="GST_Kappa/NadH"/>
</dbReference>
<dbReference type="PANTHER" id="PTHR42943">
    <property type="entry name" value="GLUTATHIONE S-TRANSFERASE KAPPA"/>
    <property type="match status" value="1"/>
</dbReference>
<accession>A0AA37SBB5</accession>
<sequence length="428" mass="49604">MEAFINKLLESYLAELICSKRLYKLRHNASELARKISRKGHHATFYFDLEDPYSYLMLPVVEELEIAFQISFDIQVVAPRDASHRPEQEALERYAMLDAGYLAQAWGLEFPTLIPNQKRLRTDALRLLLYARSTTAEWIQLAKETSDAYWHGDFARIHKLVQQNRLLDAFDVPEKLKENTDRLYKRGFYLPASVFYRGEWYWGLDRVYLLRDRLKNMGAQEHQTLLYPDWGNVRVPSRPNDDVNLFFSFRSPYSYIAIARIALNPDDYPLEKIHLKPVLPMVTRGLPVPKEKKMYILKDAARIAHFEGIEFGRVRDPLGKGVERAISIFLNTPESKRLDIAFRLLGDIWARGCNVASDSYLKQIAAEFKLSEPAILNAHASRGYELEADANRKVLSRLGLWGVPSFSKGRLVAWGQDRMPLIFEKSFK</sequence>
<organism evidence="2 3">
    <name type="scientific">Litoribrevibacter albus</name>
    <dbReference type="NCBI Taxonomy" id="1473156"/>
    <lineage>
        <taxon>Bacteria</taxon>
        <taxon>Pseudomonadati</taxon>
        <taxon>Pseudomonadota</taxon>
        <taxon>Gammaproteobacteria</taxon>
        <taxon>Oceanospirillales</taxon>
        <taxon>Oceanospirillaceae</taxon>
        <taxon>Litoribrevibacter</taxon>
    </lineage>
</organism>
<dbReference type="InterPro" id="IPR001853">
    <property type="entry name" value="DSBA-like_thioredoxin_dom"/>
</dbReference>
<keyword evidence="2" id="KW-0413">Isomerase</keyword>
<dbReference type="InterPro" id="IPR036249">
    <property type="entry name" value="Thioredoxin-like_sf"/>
</dbReference>
<name>A0AA37SBB5_9GAMM</name>
<reference evidence="2" key="2">
    <citation type="submission" date="2023-01" db="EMBL/GenBank/DDBJ databases">
        <title>Draft genome sequence of Litoribrevibacter albus strain NBRC 110071.</title>
        <authorList>
            <person name="Sun Q."/>
            <person name="Mori K."/>
        </authorList>
    </citation>
    <scope>NUCLEOTIDE SEQUENCE</scope>
    <source>
        <strain evidence="2">NBRC 110071</strain>
    </source>
</reference>